<reference evidence="1 2" key="1">
    <citation type="journal article" date="2021" name="Elife">
        <title>Chloroplast acquisition without the gene transfer in kleptoplastic sea slugs, Plakobranchus ocellatus.</title>
        <authorList>
            <person name="Maeda T."/>
            <person name="Takahashi S."/>
            <person name="Yoshida T."/>
            <person name="Shimamura S."/>
            <person name="Takaki Y."/>
            <person name="Nagai Y."/>
            <person name="Toyoda A."/>
            <person name="Suzuki Y."/>
            <person name="Arimoto A."/>
            <person name="Ishii H."/>
            <person name="Satoh N."/>
            <person name="Nishiyama T."/>
            <person name="Hasebe M."/>
            <person name="Maruyama T."/>
            <person name="Minagawa J."/>
            <person name="Obokata J."/>
            <person name="Shigenobu S."/>
        </authorList>
    </citation>
    <scope>NUCLEOTIDE SEQUENCE [LARGE SCALE GENOMIC DNA]</scope>
</reference>
<keyword evidence="2" id="KW-1185">Reference proteome</keyword>
<sequence length="106" mass="12237">MLKRKAEKWKVAKFIPRGLFCLCVPDSTSETSDFPCGCFQMADWAVFTNLAGLCLHMADWAVFTNMADWAVFTNMADWAVFSNKNFLLRMQCEIFSNARLRNLFFS</sequence>
<accession>A0AAV4F539</accession>
<dbReference type="AlphaFoldDB" id="A0AAV4F539"/>
<dbReference type="EMBL" id="BMAT01000560">
    <property type="protein sequence ID" value="GFR68468.1"/>
    <property type="molecule type" value="Genomic_DNA"/>
</dbReference>
<protein>
    <submittedName>
        <fullName evidence="1">Uncharacterized protein</fullName>
    </submittedName>
</protein>
<proteinExistence type="predicted"/>
<evidence type="ECO:0000313" key="2">
    <source>
        <dbReference type="Proteomes" id="UP000762676"/>
    </source>
</evidence>
<evidence type="ECO:0000313" key="1">
    <source>
        <dbReference type="EMBL" id="GFR68468.1"/>
    </source>
</evidence>
<comment type="caution">
    <text evidence="1">The sequence shown here is derived from an EMBL/GenBank/DDBJ whole genome shotgun (WGS) entry which is preliminary data.</text>
</comment>
<gene>
    <name evidence="1" type="ORF">ElyMa_000278800</name>
</gene>
<dbReference type="Proteomes" id="UP000762676">
    <property type="component" value="Unassembled WGS sequence"/>
</dbReference>
<organism evidence="1 2">
    <name type="scientific">Elysia marginata</name>
    <dbReference type="NCBI Taxonomy" id="1093978"/>
    <lineage>
        <taxon>Eukaryota</taxon>
        <taxon>Metazoa</taxon>
        <taxon>Spiralia</taxon>
        <taxon>Lophotrochozoa</taxon>
        <taxon>Mollusca</taxon>
        <taxon>Gastropoda</taxon>
        <taxon>Heterobranchia</taxon>
        <taxon>Euthyneura</taxon>
        <taxon>Panpulmonata</taxon>
        <taxon>Sacoglossa</taxon>
        <taxon>Placobranchoidea</taxon>
        <taxon>Plakobranchidae</taxon>
        <taxon>Elysia</taxon>
    </lineage>
</organism>
<name>A0AAV4F539_9GAST</name>